<evidence type="ECO:0000313" key="2">
    <source>
        <dbReference type="EMBL" id="CAD5118056.1"/>
    </source>
</evidence>
<protein>
    <submittedName>
        <fullName evidence="2">DgyrCDS6796</fullName>
    </submittedName>
</protein>
<feature type="region of interest" description="Disordered" evidence="1">
    <location>
        <begin position="630"/>
        <end position="651"/>
    </location>
</feature>
<dbReference type="Gene3D" id="3.80.10.10">
    <property type="entry name" value="Ribonuclease Inhibitor"/>
    <property type="match status" value="1"/>
</dbReference>
<dbReference type="OrthoDB" id="10247652at2759"/>
<dbReference type="AlphaFoldDB" id="A0A7I8VRD0"/>
<name>A0A7I8VRD0_9ANNE</name>
<accession>A0A7I8VRD0</accession>
<dbReference type="SUPFAM" id="SSF52047">
    <property type="entry name" value="RNI-like"/>
    <property type="match status" value="1"/>
</dbReference>
<reference evidence="2 3" key="1">
    <citation type="submission" date="2020-08" db="EMBL/GenBank/DDBJ databases">
        <authorList>
            <person name="Hejnol A."/>
        </authorList>
    </citation>
    <scope>NUCLEOTIDE SEQUENCE [LARGE SCALE GENOMIC DNA]</scope>
</reference>
<evidence type="ECO:0000256" key="1">
    <source>
        <dbReference type="SAM" id="MobiDB-lite"/>
    </source>
</evidence>
<gene>
    <name evidence="2" type="ORF">DGYR_LOCUS6495</name>
</gene>
<evidence type="ECO:0000313" key="3">
    <source>
        <dbReference type="Proteomes" id="UP000549394"/>
    </source>
</evidence>
<dbReference type="EMBL" id="CAJFCJ010000008">
    <property type="protein sequence ID" value="CAD5118056.1"/>
    <property type="molecule type" value="Genomic_DNA"/>
</dbReference>
<sequence>MAIILRLEDQVFYYILRNFGYLKDKTIFLKLFKLKNISPMMCEKIFNGLNTFYAGMPRNIFEAFTTKSIPLKNVILCDENLDHKTCRKFLKRHKFQSLKIQLLKHISVEELVELVDNNELRVLGIHNCSYIQKSELNSNLKGKKDIVEKLNLRFLKNPPQLRNLTVLNISNTSIDDIHFYCLTREVYHLEDVNIAETHITDLRLLKKQENLQYLDCTELSSDVGNSYIHLHCLTRLKRLRFGNANQAKTNLKLAWSHEIHPLIMSYLNENQIKQYKGVPDQFRSKCNWDISAFLELADWKDLLFFDLCGSWAPSPKSVCDFIQRHGELRFIKLSEDFPDILYRSIDFYRTLKDLFDIHHYERIYGRNEMSFRILFDDQTYPVDPFEVEGAGSAFDDFPTDYHETVVIPKIIEFRESFPKKSRLELCQYLTDEMMLEKFNSDYSEYPLGEKCLQILCMNIERSSHFLTLITSIAEKFLQKSSYIGGPIDYTFIDVLTKYHRYFRLVTNIKEIYERLFTEPDTHVYGYGYYCLIKSLICFLEELNIKEMPKDELRSLCKGINKTKSWKQWAECQELSERLHFLIINIISFCKKLGWNMKQLEKNIKPLTRKFEKRGSFYVQYYPGEERGLDEEIESDEECETYTDNEDWDVHK</sequence>
<organism evidence="2 3">
    <name type="scientific">Dimorphilus gyrociliatus</name>
    <dbReference type="NCBI Taxonomy" id="2664684"/>
    <lineage>
        <taxon>Eukaryota</taxon>
        <taxon>Metazoa</taxon>
        <taxon>Spiralia</taxon>
        <taxon>Lophotrochozoa</taxon>
        <taxon>Annelida</taxon>
        <taxon>Polychaeta</taxon>
        <taxon>Polychaeta incertae sedis</taxon>
        <taxon>Dinophilidae</taxon>
        <taxon>Dimorphilus</taxon>
    </lineage>
</organism>
<keyword evidence="3" id="KW-1185">Reference proteome</keyword>
<dbReference type="Proteomes" id="UP000549394">
    <property type="component" value="Unassembled WGS sequence"/>
</dbReference>
<comment type="caution">
    <text evidence="2">The sequence shown here is derived from an EMBL/GenBank/DDBJ whole genome shotgun (WGS) entry which is preliminary data.</text>
</comment>
<proteinExistence type="predicted"/>
<dbReference type="InterPro" id="IPR032675">
    <property type="entry name" value="LRR_dom_sf"/>
</dbReference>